<gene>
    <name evidence="1" type="ORF">MLD38_026182</name>
</gene>
<proteinExistence type="predicted"/>
<organism evidence="1 2">
    <name type="scientific">Melastoma candidum</name>
    <dbReference type="NCBI Taxonomy" id="119954"/>
    <lineage>
        <taxon>Eukaryota</taxon>
        <taxon>Viridiplantae</taxon>
        <taxon>Streptophyta</taxon>
        <taxon>Embryophyta</taxon>
        <taxon>Tracheophyta</taxon>
        <taxon>Spermatophyta</taxon>
        <taxon>Magnoliopsida</taxon>
        <taxon>eudicotyledons</taxon>
        <taxon>Gunneridae</taxon>
        <taxon>Pentapetalae</taxon>
        <taxon>rosids</taxon>
        <taxon>malvids</taxon>
        <taxon>Myrtales</taxon>
        <taxon>Melastomataceae</taxon>
        <taxon>Melastomatoideae</taxon>
        <taxon>Melastomateae</taxon>
        <taxon>Melastoma</taxon>
    </lineage>
</organism>
<keyword evidence="2" id="KW-1185">Reference proteome</keyword>
<dbReference type="EMBL" id="CM042886">
    <property type="protein sequence ID" value="KAI4341458.1"/>
    <property type="molecule type" value="Genomic_DNA"/>
</dbReference>
<name>A0ACB9NXI1_9MYRT</name>
<accession>A0ACB9NXI1</accession>
<reference evidence="2" key="1">
    <citation type="journal article" date="2023" name="Front. Plant Sci.">
        <title>Chromosomal-level genome assembly of Melastoma candidum provides insights into trichome evolution.</title>
        <authorList>
            <person name="Zhong Y."/>
            <person name="Wu W."/>
            <person name="Sun C."/>
            <person name="Zou P."/>
            <person name="Liu Y."/>
            <person name="Dai S."/>
            <person name="Zhou R."/>
        </authorList>
    </citation>
    <scope>NUCLEOTIDE SEQUENCE [LARGE SCALE GENOMIC DNA]</scope>
</reference>
<protein>
    <submittedName>
        <fullName evidence="1">Uncharacterized protein</fullName>
    </submittedName>
</protein>
<dbReference type="Proteomes" id="UP001057402">
    <property type="component" value="Chromosome 7"/>
</dbReference>
<evidence type="ECO:0000313" key="1">
    <source>
        <dbReference type="EMBL" id="KAI4341458.1"/>
    </source>
</evidence>
<sequence>MGLLHFSLFILLASLPWFLAQEIASPTLVIDGTETIASIDDDFICATIDWWPSEKCNYDMCPWGLASVINLNLSQPLLQRAVQAFKSLRIRVGGSLQDQVIYGVGNLSSHCRQFRVDKYAMFGFSGGCLHMDRWDELNRFFIRTGAIVTFGLNALIGRHQVKPGVWGGKWDSTNARNFMKYTAEKGYPVDSWELGNELSGKGVGTSVRADQYAHDVVDLKAIIKELYKDNHKKASAVAPGGFFHQKWFADLLRISGPGVLDAVTQHIYNLGSGSDPKLISHILDPYYLSGISNTFSNLDATIYNNGRWAAAWVSESGGAYNSGGQHVSDTFVNSFWYLDQLGMASKYNTKVYCRQSLVGGFYGLLDKTTFVPNPDYYSALLWHRLMGKGVLHFDGDASAYLRYYAHCTKGREGITLLLINLSNQTTFKVITRNGISLKLQGEHPPKRANVVVRALKRAVSFIGEGSANEPLFREEYHLTPKDGVLQSQTVLLNGIPLEITENGNIPALKPALVDVRKPLSIAPYSIAFVVYPNFDAPACI</sequence>
<comment type="caution">
    <text evidence="1">The sequence shown here is derived from an EMBL/GenBank/DDBJ whole genome shotgun (WGS) entry which is preliminary data.</text>
</comment>
<evidence type="ECO:0000313" key="2">
    <source>
        <dbReference type="Proteomes" id="UP001057402"/>
    </source>
</evidence>